<gene>
    <name evidence="4" type="ORF">FX988_04251</name>
</gene>
<feature type="domain" description="Ice-binding protein C-terminal" evidence="3">
    <location>
        <begin position="162"/>
        <end position="184"/>
    </location>
</feature>
<dbReference type="Proteomes" id="UP000464524">
    <property type="component" value="Chromosome"/>
</dbReference>
<evidence type="ECO:0000259" key="3">
    <source>
        <dbReference type="Pfam" id="PF07589"/>
    </source>
</evidence>
<protein>
    <recommendedName>
        <fullName evidence="3">Ice-binding protein C-terminal domain-containing protein</fullName>
    </recommendedName>
</protein>
<accession>A0A857JRY1</accession>
<dbReference type="Pfam" id="PF07589">
    <property type="entry name" value="PEP-CTERM"/>
    <property type="match status" value="1"/>
</dbReference>
<evidence type="ECO:0000313" key="5">
    <source>
        <dbReference type="Proteomes" id="UP000464524"/>
    </source>
</evidence>
<keyword evidence="1" id="KW-0472">Membrane</keyword>
<dbReference type="InterPro" id="IPR013424">
    <property type="entry name" value="Ice-binding_C"/>
</dbReference>
<feature type="signal peptide" evidence="2">
    <location>
        <begin position="1"/>
        <end position="22"/>
    </location>
</feature>
<name>A0A857JRY1_9ALTE</name>
<organism evidence="4 5">
    <name type="scientific">Paraglaciecola mesophila</name>
    <dbReference type="NCBI Taxonomy" id="197222"/>
    <lineage>
        <taxon>Bacteria</taxon>
        <taxon>Pseudomonadati</taxon>
        <taxon>Pseudomonadota</taxon>
        <taxon>Gammaproteobacteria</taxon>
        <taxon>Alteromonadales</taxon>
        <taxon>Alteromonadaceae</taxon>
        <taxon>Paraglaciecola</taxon>
    </lineage>
</organism>
<dbReference type="RefSeq" id="WP_160182011.1">
    <property type="nucleotide sequence ID" value="NZ_CP047656.1"/>
</dbReference>
<dbReference type="EMBL" id="CP047656">
    <property type="protein sequence ID" value="QHJ13970.1"/>
    <property type="molecule type" value="Genomic_DNA"/>
</dbReference>
<evidence type="ECO:0000313" key="4">
    <source>
        <dbReference type="EMBL" id="QHJ13970.1"/>
    </source>
</evidence>
<dbReference type="NCBIfam" id="TIGR02595">
    <property type="entry name" value="PEP_CTERM"/>
    <property type="match status" value="1"/>
</dbReference>
<feature type="chain" id="PRO_5032350229" description="Ice-binding protein C-terminal domain-containing protein" evidence="2">
    <location>
        <begin position="23"/>
        <end position="185"/>
    </location>
</feature>
<dbReference type="AlphaFoldDB" id="A0A857JRY1"/>
<feature type="transmembrane region" description="Helical" evidence="1">
    <location>
        <begin position="163"/>
        <end position="181"/>
    </location>
</feature>
<evidence type="ECO:0000256" key="2">
    <source>
        <dbReference type="SAM" id="SignalP"/>
    </source>
</evidence>
<dbReference type="KEGG" id="pmes:FX988_04251"/>
<keyword evidence="1" id="KW-1133">Transmembrane helix</keyword>
<keyword evidence="5" id="KW-1185">Reference proteome</keyword>
<keyword evidence="2" id="KW-0732">Signal</keyword>
<dbReference type="OrthoDB" id="6385021at2"/>
<proteinExistence type="predicted"/>
<reference evidence="4 5" key="1">
    <citation type="submission" date="2019-12" db="EMBL/GenBank/DDBJ databases">
        <title>Genome sequencing and assembly of endphytes of Porphyra tenera.</title>
        <authorList>
            <person name="Park J.M."/>
            <person name="Shin R."/>
            <person name="Jo S.H."/>
        </authorList>
    </citation>
    <scope>NUCLEOTIDE SEQUENCE [LARGE SCALE GENOMIC DNA]</scope>
    <source>
        <strain evidence="4 5">GPM4</strain>
    </source>
</reference>
<keyword evidence="1" id="KW-0812">Transmembrane</keyword>
<sequence>MKRYFTLLMMMVTLCTGTFASASIIALPNDGNLADSVVGDSGWLNEDTFGDALDFVTFEVTTDSLLSVTSSALINLGVSVYQGTLVNDFGIPFSNSGDFTDLFSQLTYIVGNDPFLPSLGGSLTDVSLVAGAYTLAIGGNEGFFDTFTDFTYNLTVALDEVPVPAPSTLLIFVLGLAGIAIRKRA</sequence>
<evidence type="ECO:0000256" key="1">
    <source>
        <dbReference type="SAM" id="Phobius"/>
    </source>
</evidence>